<dbReference type="PROSITE" id="PS50042">
    <property type="entry name" value="CNMP_BINDING_3"/>
    <property type="match status" value="4"/>
</dbReference>
<organism evidence="17 18">
    <name type="scientific">Prymnesium parvum</name>
    <name type="common">Toxic golden alga</name>
    <dbReference type="NCBI Taxonomy" id="97485"/>
    <lineage>
        <taxon>Eukaryota</taxon>
        <taxon>Haptista</taxon>
        <taxon>Haptophyta</taxon>
        <taxon>Prymnesiophyceae</taxon>
        <taxon>Prymnesiales</taxon>
        <taxon>Prymnesiaceae</taxon>
        <taxon>Prymnesium</taxon>
    </lineage>
</organism>
<dbReference type="PANTHER" id="PTHR24353:SF37">
    <property type="entry name" value="CAMP-DEPENDENT PROTEIN KINASE CATALYTIC SUBUNIT PRKX"/>
    <property type="match status" value="1"/>
</dbReference>
<dbReference type="Pfam" id="PF00069">
    <property type="entry name" value="Pkinase"/>
    <property type="match status" value="1"/>
</dbReference>
<sequence length="943" mass="104330">MSRFCSQSRREGKGEERKGRHRGKMPDAARAPKAPEQKTYQVKSQKAVYSSVPPVPMLVAYMNEKERKEFIESMTEVTVKKDSVVMRQGDKGNNFYIVKSGALEVNASGAHVRNLAAGTACGELSILNSNPRTATVTVSSEEATLLMAARKLVVSSNLAERITKKRGELAPFISSISLFAENLNDYGRAQIADVATIVKIAKGKRVTTAGTACTKLFYVVKNGSLKNENDNSEIGVGHFFGHDELVQQLSFDEVTRSTACDSELLILESQFFFSLVPLNALVSDTSAQRTALASSKKKERRYGESAEVVQLADAARRRSSVSAARQTIVKQVAKSEAAKSRIQAALNSENLRRVFSRLNEMQMAMLVDAMEERKCKAGQDVIKQGEKGDHFFIVDSGELAATAENNGVVSHIATFSAGRSFGELALMYGCPRTATISARTDCVLWALDRTSFRMILLEANTKKVQMYEGFLANVQMIASFSKAQRARIIDALEEVNFQEGDPIIKEGEAGAYLYIIVSGEVSVTKAGQQGELARRKRGEYFGEASLIEQKPTIASVTAASQCMLLRMNGESFQRLMGNIKNQLILRKYTKDGQERGFNSIAEDDEEEEPDEFPEGQAHAAERLHNLKIDEFMGTKGCLGQGAFAKVFRGKRVSTGKVYALKVMSKADIVAMGQVIHILQETSILNQISHPFITNKLGAMVTPGCIILVMEYCSGGDLFDVLHKRKPNAFDHSNAQILSSQILLALEYLHNLTIVHRDLKLENVLLAEDGALKVTDFGFAKRITSRSWTLCGTPEYLAPELILEKGHGKAVDYWAFGVLLFELLVGHSPFEAEDHLATYQKVLDGHINFPKKLPSVAVDLVTKLLQKDTTRRYGNLRDGADDIKKHAFYGSTAFDWNNALTMRSNARAPEFDPNKYEWQPISKYIDDKPCTKEEDSMFASFACT</sequence>
<evidence type="ECO:0000259" key="16">
    <source>
        <dbReference type="PROSITE" id="PS50042"/>
    </source>
</evidence>
<evidence type="ECO:0000256" key="5">
    <source>
        <dbReference type="ARBA" id="ARBA00022679"/>
    </source>
</evidence>
<comment type="caution">
    <text evidence="17">The sequence shown here is derived from an EMBL/GenBank/DDBJ whole genome shotgun (WGS) entry which is preliminary data.</text>
</comment>
<dbReference type="InterPro" id="IPR014710">
    <property type="entry name" value="RmlC-like_jellyroll"/>
</dbReference>
<comment type="cofactor">
    <cofactor evidence="1">
        <name>Mg(2+)</name>
        <dbReference type="ChEBI" id="CHEBI:18420"/>
    </cofactor>
</comment>
<dbReference type="InterPro" id="IPR017441">
    <property type="entry name" value="Protein_kinase_ATP_BS"/>
</dbReference>
<dbReference type="InterPro" id="IPR000595">
    <property type="entry name" value="cNMP-bd_dom"/>
</dbReference>
<dbReference type="EMBL" id="JBGBPQ010000001">
    <property type="protein sequence ID" value="KAL1530369.1"/>
    <property type="molecule type" value="Genomic_DNA"/>
</dbReference>
<feature type="domain" description="Protein kinase" evidence="15">
    <location>
        <begin position="632"/>
        <end position="888"/>
    </location>
</feature>
<feature type="domain" description="Cyclic nucleotide-binding" evidence="16">
    <location>
        <begin position="179"/>
        <end position="276"/>
    </location>
</feature>
<dbReference type="GO" id="GO:0046872">
    <property type="term" value="F:metal ion binding"/>
    <property type="evidence" value="ECO:0007669"/>
    <property type="project" value="UniProtKB-KW"/>
</dbReference>
<accession>A0AB34K777</accession>
<dbReference type="Gene3D" id="2.60.120.10">
    <property type="entry name" value="Jelly Rolls"/>
    <property type="match status" value="4"/>
</dbReference>
<evidence type="ECO:0000256" key="2">
    <source>
        <dbReference type="ARBA" id="ARBA00022490"/>
    </source>
</evidence>
<feature type="domain" description="Cyclic nucleotide-binding" evidence="16">
    <location>
        <begin position="476"/>
        <end position="577"/>
    </location>
</feature>
<keyword evidence="9 13" id="KW-0067">ATP-binding</keyword>
<keyword evidence="8" id="KW-0418">Kinase</keyword>
<keyword evidence="5" id="KW-0808">Transferase</keyword>
<evidence type="ECO:0000256" key="9">
    <source>
        <dbReference type="ARBA" id="ARBA00022840"/>
    </source>
</evidence>
<evidence type="ECO:0000256" key="3">
    <source>
        <dbReference type="ARBA" id="ARBA00022527"/>
    </source>
</evidence>
<dbReference type="PANTHER" id="PTHR24353">
    <property type="entry name" value="CYCLIC NUCLEOTIDE-DEPENDENT PROTEIN KINASE"/>
    <property type="match status" value="1"/>
</dbReference>
<evidence type="ECO:0000256" key="6">
    <source>
        <dbReference type="ARBA" id="ARBA00022723"/>
    </source>
</evidence>
<dbReference type="PRINTS" id="PR00103">
    <property type="entry name" value="CAMPKINASE"/>
</dbReference>
<dbReference type="Pfam" id="PF00027">
    <property type="entry name" value="cNMP_binding"/>
    <property type="match status" value="3"/>
</dbReference>
<dbReference type="CDD" id="cd00038">
    <property type="entry name" value="CAP_ED"/>
    <property type="match status" value="3"/>
</dbReference>
<proteinExistence type="predicted"/>
<dbReference type="Proteomes" id="UP001515480">
    <property type="component" value="Unassembled WGS sequence"/>
</dbReference>
<dbReference type="PROSITE" id="PS00108">
    <property type="entry name" value="PROTEIN_KINASE_ST"/>
    <property type="match status" value="1"/>
</dbReference>
<feature type="domain" description="Cyclic nucleotide-binding" evidence="16">
    <location>
        <begin position="354"/>
        <end position="473"/>
    </location>
</feature>
<evidence type="ECO:0000256" key="12">
    <source>
        <dbReference type="ARBA" id="ARBA00024113"/>
    </source>
</evidence>
<dbReference type="FunFam" id="1.10.510.10:FF:000571">
    <property type="entry name" value="Maternal embryonic leucine zipper kinase"/>
    <property type="match status" value="1"/>
</dbReference>
<keyword evidence="6" id="KW-0479">Metal-binding</keyword>
<evidence type="ECO:0000256" key="8">
    <source>
        <dbReference type="ARBA" id="ARBA00022777"/>
    </source>
</evidence>
<keyword evidence="10" id="KW-0460">Magnesium</keyword>
<dbReference type="InterPro" id="IPR018488">
    <property type="entry name" value="cNMP-bd_CS"/>
</dbReference>
<evidence type="ECO:0000256" key="14">
    <source>
        <dbReference type="SAM" id="MobiDB-lite"/>
    </source>
</evidence>
<dbReference type="PROSITE" id="PS00107">
    <property type="entry name" value="PROTEIN_KINASE_ATP"/>
    <property type="match status" value="1"/>
</dbReference>
<feature type="region of interest" description="Disordered" evidence="14">
    <location>
        <begin position="1"/>
        <end position="39"/>
    </location>
</feature>
<evidence type="ECO:0000313" key="17">
    <source>
        <dbReference type="EMBL" id="KAL1530369.1"/>
    </source>
</evidence>
<dbReference type="GO" id="GO:0005524">
    <property type="term" value="F:ATP binding"/>
    <property type="evidence" value="ECO:0007669"/>
    <property type="project" value="UniProtKB-UniRule"/>
</dbReference>
<evidence type="ECO:0000313" key="18">
    <source>
        <dbReference type="Proteomes" id="UP001515480"/>
    </source>
</evidence>
<evidence type="ECO:0000256" key="13">
    <source>
        <dbReference type="PROSITE-ProRule" id="PRU10141"/>
    </source>
</evidence>
<keyword evidence="7 13" id="KW-0547">Nucleotide-binding</keyword>
<dbReference type="PROSITE" id="PS00889">
    <property type="entry name" value="CNMP_BINDING_2"/>
    <property type="match status" value="1"/>
</dbReference>
<gene>
    <name evidence="17" type="ORF">AB1Y20_001277</name>
</gene>
<dbReference type="Gene3D" id="1.10.510.10">
    <property type="entry name" value="Transferase(Phosphotransferase) domain 1"/>
    <property type="match status" value="1"/>
</dbReference>
<feature type="binding site" evidence="13">
    <location>
        <position position="661"/>
    </location>
    <ligand>
        <name>ATP</name>
        <dbReference type="ChEBI" id="CHEBI:30616"/>
    </ligand>
</feature>
<dbReference type="SMART" id="SM00100">
    <property type="entry name" value="cNMP"/>
    <property type="match status" value="3"/>
</dbReference>
<evidence type="ECO:0000256" key="11">
    <source>
        <dbReference type="ARBA" id="ARBA00022992"/>
    </source>
</evidence>
<dbReference type="SMART" id="SM00220">
    <property type="entry name" value="S_TKc"/>
    <property type="match status" value="1"/>
</dbReference>
<keyword evidence="11" id="KW-0142">cGMP-binding</keyword>
<evidence type="ECO:0000256" key="7">
    <source>
        <dbReference type="ARBA" id="ARBA00022741"/>
    </source>
</evidence>
<dbReference type="InterPro" id="IPR008271">
    <property type="entry name" value="Ser/Thr_kinase_AS"/>
</dbReference>
<dbReference type="GO" id="GO:0030553">
    <property type="term" value="F:cGMP binding"/>
    <property type="evidence" value="ECO:0007669"/>
    <property type="project" value="UniProtKB-KW"/>
</dbReference>
<feature type="compositionally biased region" description="Basic and acidic residues" evidence="14">
    <location>
        <begin position="8"/>
        <end position="18"/>
    </location>
</feature>
<keyword evidence="18" id="KW-1185">Reference proteome</keyword>
<dbReference type="SUPFAM" id="SSF56112">
    <property type="entry name" value="Protein kinase-like (PK-like)"/>
    <property type="match status" value="1"/>
</dbReference>
<dbReference type="Gene3D" id="3.30.200.20">
    <property type="entry name" value="Phosphorylase Kinase, domain 1"/>
    <property type="match status" value="1"/>
</dbReference>
<feature type="domain" description="Cyclic nucleotide-binding" evidence="16">
    <location>
        <begin position="58"/>
        <end position="141"/>
    </location>
</feature>
<dbReference type="PROSITE" id="PS50011">
    <property type="entry name" value="PROTEIN_KINASE_DOM"/>
    <property type="match status" value="1"/>
</dbReference>
<evidence type="ECO:0000259" key="15">
    <source>
        <dbReference type="PROSITE" id="PS50011"/>
    </source>
</evidence>
<dbReference type="InterPro" id="IPR011009">
    <property type="entry name" value="Kinase-like_dom_sf"/>
</dbReference>
<evidence type="ECO:0000256" key="1">
    <source>
        <dbReference type="ARBA" id="ARBA00001946"/>
    </source>
</evidence>
<protein>
    <recommendedName>
        <fullName evidence="12">cGMP-dependent protein kinase</fullName>
    </recommendedName>
</protein>
<dbReference type="AlphaFoldDB" id="A0AB34K777"/>
<evidence type="ECO:0000256" key="4">
    <source>
        <dbReference type="ARBA" id="ARBA00022535"/>
    </source>
</evidence>
<dbReference type="SUPFAM" id="SSF51206">
    <property type="entry name" value="cAMP-binding domain-like"/>
    <property type="match status" value="4"/>
</dbReference>
<reference evidence="17 18" key="1">
    <citation type="journal article" date="2024" name="Science">
        <title>Giant polyketide synthase enzymes in the biosynthesis of giant marine polyether toxins.</title>
        <authorList>
            <person name="Fallon T.R."/>
            <person name="Shende V.V."/>
            <person name="Wierzbicki I.H."/>
            <person name="Pendleton A.L."/>
            <person name="Watervoot N.F."/>
            <person name="Auber R.P."/>
            <person name="Gonzalez D.J."/>
            <person name="Wisecaver J.H."/>
            <person name="Moore B.S."/>
        </authorList>
    </citation>
    <scope>NUCLEOTIDE SEQUENCE [LARGE SCALE GENOMIC DNA]</scope>
    <source>
        <strain evidence="17 18">12B1</strain>
    </source>
</reference>
<keyword evidence="2" id="KW-0963">Cytoplasm</keyword>
<dbReference type="GO" id="GO:0005952">
    <property type="term" value="C:cAMP-dependent protein kinase complex"/>
    <property type="evidence" value="ECO:0007669"/>
    <property type="project" value="TreeGrafter"/>
</dbReference>
<dbReference type="GO" id="GO:0004691">
    <property type="term" value="F:cAMP-dependent protein kinase activity"/>
    <property type="evidence" value="ECO:0007669"/>
    <property type="project" value="TreeGrafter"/>
</dbReference>
<dbReference type="PROSITE" id="PS00888">
    <property type="entry name" value="CNMP_BINDING_1"/>
    <property type="match status" value="2"/>
</dbReference>
<keyword evidence="4" id="KW-0140">cGMP</keyword>
<evidence type="ECO:0000256" key="10">
    <source>
        <dbReference type="ARBA" id="ARBA00022842"/>
    </source>
</evidence>
<dbReference type="InterPro" id="IPR018490">
    <property type="entry name" value="cNMP-bd_dom_sf"/>
</dbReference>
<dbReference type="InterPro" id="IPR000719">
    <property type="entry name" value="Prot_kinase_dom"/>
</dbReference>
<keyword evidence="3" id="KW-0723">Serine/threonine-protein kinase</keyword>
<name>A0AB34K777_PRYPA</name>